<name>A0A0P7BB61_9HYPO</name>
<feature type="domain" description="Amidase" evidence="1">
    <location>
        <begin position="30"/>
        <end position="339"/>
    </location>
</feature>
<protein>
    <recommendedName>
        <fullName evidence="1">Amidase domain-containing protein</fullName>
    </recommendedName>
</protein>
<dbReference type="Gene3D" id="3.90.1300.10">
    <property type="entry name" value="Amidase signature (AS) domain"/>
    <property type="match status" value="1"/>
</dbReference>
<sequence length="685" mass="74240">MTNSNSFSLVEASINDLRHALDSQALTSVELVTLYLHRIGKYDCRGPSLNSICVLNHNVFEEARASDDYRASGRPPRPLEGIPFTVKDSFKVKGLTVAAGSPAFADLVASSDAAVVESLREAGAILLGKTNMPPMADGGSQRGLYGRAESPYNPVYSTTAYASGSSNGSGTSTTASFAAFGFAGETVTSGRAPASNNALVGYSPSRGVIPGRGQWPLYPMCDVIVPHTRSMRDLFDVLNVIVADDTKAAPGLDFWRNQSFVPVPASSKVRPTNYHSLEDSAALRGKRIAVPRCILGVGGTEPKTMCSESVLELFNQARADLEALGATVVETDFPLLEQYTKKDFPEQSSNVPGISPEWVSSERCEMIALAWDDFLRANGDEKLSNLPASDPERIHPHIAPMDDPSQHTEAQNQVRYTDMFDAVRVRKNDIYTLPGCGHAARALEDMRKRFYENWMDENGYDLVAFPTNGDVAFADADETYWSMCHALQEGIKYSNGGRALKHLGVPCITVPMGLMKDKRMPVGINFCAKGFEDSHLLRCAFAYEAASQRRTAPPLTPPLPSDQISLASYSPAPSRKAAPFLSIETSSCEREEASDEEVRVVSAAGVVSVDDPAIQLEAVTAYVNGDSFDGVSVEGGKWTFQGRLTRPKRVERFPTLATVPKDQFMLVVVAKASNGRSAATMLMID</sequence>
<evidence type="ECO:0000313" key="2">
    <source>
        <dbReference type="EMBL" id="KPM44073.1"/>
    </source>
</evidence>
<dbReference type="InterPro" id="IPR036928">
    <property type="entry name" value="AS_sf"/>
</dbReference>
<gene>
    <name evidence="2" type="ORF">AK830_g2422</name>
</gene>
<dbReference type="STRING" id="78410.A0A0P7BB61"/>
<dbReference type="Proteomes" id="UP000050424">
    <property type="component" value="Unassembled WGS sequence"/>
</dbReference>
<evidence type="ECO:0000259" key="1">
    <source>
        <dbReference type="Pfam" id="PF01425"/>
    </source>
</evidence>
<dbReference type="PANTHER" id="PTHR42678:SF11">
    <property type="entry name" value="AMIDASE FAMILY PROTEIN"/>
    <property type="match status" value="1"/>
</dbReference>
<dbReference type="InterPro" id="IPR023631">
    <property type="entry name" value="Amidase_dom"/>
</dbReference>
<keyword evidence="3" id="KW-1185">Reference proteome</keyword>
<dbReference type="OrthoDB" id="566138at2759"/>
<evidence type="ECO:0000313" key="3">
    <source>
        <dbReference type="Proteomes" id="UP000050424"/>
    </source>
</evidence>
<dbReference type="NCBIfam" id="NF005127">
    <property type="entry name" value="PRK06565.1"/>
    <property type="match status" value="1"/>
</dbReference>
<accession>A0A0P7BB61</accession>
<dbReference type="Pfam" id="PF01425">
    <property type="entry name" value="Amidase"/>
    <property type="match status" value="1"/>
</dbReference>
<proteinExistence type="predicted"/>
<reference evidence="2 3" key="1">
    <citation type="submission" date="2015-09" db="EMBL/GenBank/DDBJ databases">
        <title>Draft genome of a European isolate of the apple canker pathogen Neonectria ditissima.</title>
        <authorList>
            <person name="Gomez-Cortecero A."/>
            <person name="Harrison R.J."/>
            <person name="Armitage A.D."/>
        </authorList>
    </citation>
    <scope>NUCLEOTIDE SEQUENCE [LARGE SCALE GENOMIC DNA]</scope>
    <source>
        <strain evidence="2 3">R09/05</strain>
    </source>
</reference>
<dbReference type="EMBL" id="LKCW01000023">
    <property type="protein sequence ID" value="KPM44073.1"/>
    <property type="molecule type" value="Genomic_DNA"/>
</dbReference>
<dbReference type="SUPFAM" id="SSF75304">
    <property type="entry name" value="Amidase signature (AS) enzymes"/>
    <property type="match status" value="1"/>
</dbReference>
<dbReference type="AlphaFoldDB" id="A0A0P7BB61"/>
<comment type="caution">
    <text evidence="2">The sequence shown here is derived from an EMBL/GenBank/DDBJ whole genome shotgun (WGS) entry which is preliminary data.</text>
</comment>
<organism evidence="2 3">
    <name type="scientific">Neonectria ditissima</name>
    <dbReference type="NCBI Taxonomy" id="78410"/>
    <lineage>
        <taxon>Eukaryota</taxon>
        <taxon>Fungi</taxon>
        <taxon>Dikarya</taxon>
        <taxon>Ascomycota</taxon>
        <taxon>Pezizomycotina</taxon>
        <taxon>Sordariomycetes</taxon>
        <taxon>Hypocreomycetidae</taxon>
        <taxon>Hypocreales</taxon>
        <taxon>Nectriaceae</taxon>
        <taxon>Neonectria</taxon>
    </lineage>
</organism>
<dbReference type="PANTHER" id="PTHR42678">
    <property type="entry name" value="AMIDASE"/>
    <property type="match status" value="1"/>
</dbReference>